<dbReference type="Gene3D" id="3.20.20.450">
    <property type="entry name" value="EAL domain"/>
    <property type="match status" value="1"/>
</dbReference>
<dbReference type="EMBL" id="JALIEB010000001">
    <property type="protein sequence ID" value="MCV3270236.1"/>
    <property type="molecule type" value="Genomic_DNA"/>
</dbReference>
<feature type="domain" description="EAL" evidence="2">
    <location>
        <begin position="382"/>
        <end position="633"/>
    </location>
</feature>
<sequence>MVRFLAAAVVGTAVLVWTLIDVLAVASVQQAVSRDAVNKALHWGGYMSARVPDLQRLIATGVPTDEQMNAIRQIRQVGDVFRFKLFDAQGRLVLISDESFISDPKGIATEFDPEPRQVVDTRIAMVDVYDGTEKPDRPDLYAEAYVPLIDEEGSVYGVVEVYVDETMTRQYFTDSFQSFGVIVSMLSAILFLVPAAGYGMQRSLTQRSRSEAEYLAKFDALTGLLNRAEFTPRAKAMIVEKELSALLFLDADKFKSINDTHGHAVGDSYLEQIGRNLTAATEPTDLIARFGGDEFVVALRATDTETVVRRVRKILTLCSEPLQIDNRTLASSVSIGVSLPEPGTDLDEALAQADAALYHAKSAGRNQYALYDDDMGRVIRRRNLIERRLKGASKRNEFTLEYQPLVSGEDLELVGYEALMRLRLRDGTPISPGEFIPIAEEIGLIDDIGAWVLQEATRTVADLPGTPKVAINLSVAQFRSGRLPELVADALSASGLPADRLELEITESLLLDDDTTIGFQIDALQDMGVWIAMDDFGTGFSSLGYLWKYGFDRIKIDRSFVAGLSDNPERSLEIIETVIMLGRRLGIEVTAEGVETKAQCEMLSKLGCDVLQGFLFGAPAPIADPTESPDGEATSA</sequence>
<keyword evidence="1" id="KW-0812">Transmembrane</keyword>
<dbReference type="SMART" id="SM00267">
    <property type="entry name" value="GGDEF"/>
    <property type="match status" value="1"/>
</dbReference>
<dbReference type="Gene3D" id="3.30.70.270">
    <property type="match status" value="1"/>
</dbReference>
<dbReference type="InterPro" id="IPR035919">
    <property type="entry name" value="EAL_sf"/>
</dbReference>
<keyword evidence="5" id="KW-1185">Reference proteome</keyword>
<dbReference type="InterPro" id="IPR029787">
    <property type="entry name" value="Nucleotide_cyclase"/>
</dbReference>
<dbReference type="PANTHER" id="PTHR44757:SF2">
    <property type="entry name" value="BIOFILM ARCHITECTURE MAINTENANCE PROTEIN MBAA"/>
    <property type="match status" value="1"/>
</dbReference>
<dbReference type="PANTHER" id="PTHR44757">
    <property type="entry name" value="DIGUANYLATE CYCLASE DGCP"/>
    <property type="match status" value="1"/>
</dbReference>
<dbReference type="SUPFAM" id="SSF141868">
    <property type="entry name" value="EAL domain-like"/>
    <property type="match status" value="1"/>
</dbReference>
<dbReference type="NCBIfam" id="TIGR00254">
    <property type="entry name" value="GGDEF"/>
    <property type="match status" value="1"/>
</dbReference>
<dbReference type="SUPFAM" id="SSF55073">
    <property type="entry name" value="Nucleotide cyclase"/>
    <property type="match status" value="1"/>
</dbReference>
<dbReference type="InterPro" id="IPR043128">
    <property type="entry name" value="Rev_trsase/Diguanyl_cyclase"/>
</dbReference>
<dbReference type="CDD" id="cd01948">
    <property type="entry name" value="EAL"/>
    <property type="match status" value="1"/>
</dbReference>
<feature type="domain" description="GGDEF" evidence="3">
    <location>
        <begin position="242"/>
        <end position="373"/>
    </location>
</feature>
<organism evidence="4 5">
    <name type="scientific">Roseobacter sinensis</name>
    <dbReference type="NCBI Taxonomy" id="2931391"/>
    <lineage>
        <taxon>Bacteria</taxon>
        <taxon>Pseudomonadati</taxon>
        <taxon>Pseudomonadota</taxon>
        <taxon>Alphaproteobacteria</taxon>
        <taxon>Rhodobacterales</taxon>
        <taxon>Roseobacteraceae</taxon>
        <taxon>Roseobacter</taxon>
    </lineage>
</organism>
<protein>
    <submittedName>
        <fullName evidence="4">EAL domain-containing protein</fullName>
    </submittedName>
</protein>
<proteinExistence type="predicted"/>
<dbReference type="InterPro" id="IPR000160">
    <property type="entry name" value="GGDEF_dom"/>
</dbReference>
<evidence type="ECO:0000313" key="4">
    <source>
        <dbReference type="EMBL" id="MCV3270236.1"/>
    </source>
</evidence>
<reference evidence="4 5" key="1">
    <citation type="submission" date="2022-04" db="EMBL/GenBank/DDBJ databases">
        <title>Roseobacter sp. WL0113 is a bacterium isolated from neritic sediment.</title>
        <authorList>
            <person name="Wang L."/>
            <person name="He W."/>
            <person name="Zhang D.-F."/>
        </authorList>
    </citation>
    <scope>NUCLEOTIDE SEQUENCE [LARGE SCALE GENOMIC DNA]</scope>
    <source>
        <strain evidence="4 5">WL0113</strain>
    </source>
</reference>
<gene>
    <name evidence="4" type="ORF">MUB52_02240</name>
</gene>
<comment type="caution">
    <text evidence="4">The sequence shown here is derived from an EMBL/GenBank/DDBJ whole genome shotgun (WGS) entry which is preliminary data.</text>
</comment>
<dbReference type="SMART" id="SM00052">
    <property type="entry name" value="EAL"/>
    <property type="match status" value="1"/>
</dbReference>
<dbReference type="PROSITE" id="PS50887">
    <property type="entry name" value="GGDEF"/>
    <property type="match status" value="1"/>
</dbReference>
<name>A0ABT3B9J0_9RHOB</name>
<feature type="transmembrane region" description="Helical" evidence="1">
    <location>
        <begin position="179"/>
        <end position="200"/>
    </location>
</feature>
<dbReference type="InterPro" id="IPR001633">
    <property type="entry name" value="EAL_dom"/>
</dbReference>
<evidence type="ECO:0000259" key="2">
    <source>
        <dbReference type="PROSITE" id="PS50883"/>
    </source>
</evidence>
<dbReference type="InterPro" id="IPR052155">
    <property type="entry name" value="Biofilm_reg_signaling"/>
</dbReference>
<keyword evidence="1" id="KW-1133">Transmembrane helix</keyword>
<dbReference type="Pfam" id="PF00563">
    <property type="entry name" value="EAL"/>
    <property type="match status" value="1"/>
</dbReference>
<keyword evidence="1" id="KW-0472">Membrane</keyword>
<dbReference type="Proteomes" id="UP001208690">
    <property type="component" value="Unassembled WGS sequence"/>
</dbReference>
<evidence type="ECO:0000256" key="1">
    <source>
        <dbReference type="SAM" id="Phobius"/>
    </source>
</evidence>
<dbReference type="RefSeq" id="WP_263842554.1">
    <property type="nucleotide sequence ID" value="NZ_JALIEB010000001.1"/>
</dbReference>
<evidence type="ECO:0000313" key="5">
    <source>
        <dbReference type="Proteomes" id="UP001208690"/>
    </source>
</evidence>
<dbReference type="PROSITE" id="PS50883">
    <property type="entry name" value="EAL"/>
    <property type="match status" value="1"/>
</dbReference>
<dbReference type="CDD" id="cd01949">
    <property type="entry name" value="GGDEF"/>
    <property type="match status" value="1"/>
</dbReference>
<accession>A0ABT3B9J0</accession>
<evidence type="ECO:0000259" key="3">
    <source>
        <dbReference type="PROSITE" id="PS50887"/>
    </source>
</evidence>
<dbReference type="Pfam" id="PF00990">
    <property type="entry name" value="GGDEF"/>
    <property type="match status" value="1"/>
</dbReference>